<evidence type="ECO:0000313" key="1">
    <source>
        <dbReference type="EMBL" id="GIN60322.1"/>
    </source>
</evidence>
<accession>A0A920BSK0</accession>
<protein>
    <recommendedName>
        <fullName evidence="3">Post-transcriptional regulator</fullName>
    </recommendedName>
</protein>
<gene>
    <name evidence="1" type="ORF">J27TS8_03150</name>
</gene>
<dbReference type="RefSeq" id="WP_095307215.1">
    <property type="nucleotide sequence ID" value="NZ_BORC01000001.1"/>
</dbReference>
<organism evidence="1 2">
    <name type="scientific">Robertmurraya siralis</name>
    <dbReference type="NCBI Taxonomy" id="77777"/>
    <lineage>
        <taxon>Bacteria</taxon>
        <taxon>Bacillati</taxon>
        <taxon>Bacillota</taxon>
        <taxon>Bacilli</taxon>
        <taxon>Bacillales</taxon>
        <taxon>Bacillaceae</taxon>
        <taxon>Robertmurraya</taxon>
    </lineage>
</organism>
<reference evidence="1" key="1">
    <citation type="submission" date="2021-03" db="EMBL/GenBank/DDBJ databases">
        <title>Antimicrobial resistance genes in bacteria isolated from Japanese honey, and their potential for conferring macrolide and lincosamide resistance in the American foulbrood pathogen Paenibacillus larvae.</title>
        <authorList>
            <person name="Okamoto M."/>
            <person name="Kumagai M."/>
            <person name="Kanamori H."/>
            <person name="Takamatsu D."/>
        </authorList>
    </citation>
    <scope>NUCLEOTIDE SEQUENCE</scope>
    <source>
        <strain evidence="1">J27TS8</strain>
    </source>
</reference>
<comment type="caution">
    <text evidence="1">The sequence shown here is derived from an EMBL/GenBank/DDBJ whole genome shotgun (WGS) entry which is preliminary data.</text>
</comment>
<evidence type="ECO:0008006" key="3">
    <source>
        <dbReference type="Google" id="ProtNLM"/>
    </source>
</evidence>
<dbReference type="EMBL" id="BORC01000001">
    <property type="protein sequence ID" value="GIN60322.1"/>
    <property type="molecule type" value="Genomic_DNA"/>
</dbReference>
<name>A0A920BSK0_9BACI</name>
<proteinExistence type="predicted"/>
<keyword evidence="2" id="KW-1185">Reference proteome</keyword>
<dbReference type="OrthoDB" id="2990595at2"/>
<evidence type="ECO:0000313" key="2">
    <source>
        <dbReference type="Proteomes" id="UP000682111"/>
    </source>
</evidence>
<dbReference type="Pfam" id="PF13797">
    <property type="entry name" value="Post_transc_reg"/>
    <property type="match status" value="1"/>
</dbReference>
<sequence>MSTVHEYDRFRSEVKPALVSKVEELNLLGYGTIHEQQLWDFLTSKKWKRVREDIRLYEIVADILSLKPGEYMSFASVEALRLLDFSLEDEAELKELLK</sequence>
<dbReference type="InterPro" id="IPR025716">
    <property type="entry name" value="Post-transcriptional_regulator"/>
</dbReference>
<dbReference type="Proteomes" id="UP000682111">
    <property type="component" value="Unassembled WGS sequence"/>
</dbReference>
<dbReference type="AlphaFoldDB" id="A0A920BSK0"/>